<evidence type="ECO:0000313" key="1">
    <source>
        <dbReference type="EMBL" id="QEC63476.1"/>
    </source>
</evidence>
<accession>A0A5B8UYJ2</accession>
<dbReference type="KEGG" id="mgin:FRZ54_13105"/>
<dbReference type="OrthoDB" id="772032at2"/>
<dbReference type="Proteomes" id="UP000321479">
    <property type="component" value="Chromosome"/>
</dbReference>
<organism evidence="1 2">
    <name type="scientific">Mucilaginibacter ginsenosidivorans</name>
    <dbReference type="NCBI Taxonomy" id="398053"/>
    <lineage>
        <taxon>Bacteria</taxon>
        <taxon>Pseudomonadati</taxon>
        <taxon>Bacteroidota</taxon>
        <taxon>Sphingobacteriia</taxon>
        <taxon>Sphingobacteriales</taxon>
        <taxon>Sphingobacteriaceae</taxon>
        <taxon>Mucilaginibacter</taxon>
    </lineage>
</organism>
<gene>
    <name evidence="1" type="ORF">FRZ54_13105</name>
</gene>
<protein>
    <submittedName>
        <fullName evidence="1">Uncharacterized protein</fullName>
    </submittedName>
</protein>
<dbReference type="AlphaFoldDB" id="A0A5B8UYJ2"/>
<proteinExistence type="predicted"/>
<reference evidence="1 2" key="1">
    <citation type="journal article" date="2017" name="Curr. Microbiol.">
        <title>Mucilaginibacter ginsenosidivorans sp. nov., Isolated from Soil of Ginseng Field.</title>
        <authorList>
            <person name="Kim M.M."/>
            <person name="Siddiqi M.Z."/>
            <person name="Im W.T."/>
        </authorList>
    </citation>
    <scope>NUCLEOTIDE SEQUENCE [LARGE SCALE GENOMIC DNA]</scope>
    <source>
        <strain evidence="1 2">Gsoil 3017</strain>
    </source>
</reference>
<dbReference type="RefSeq" id="WP_147032052.1">
    <property type="nucleotide sequence ID" value="NZ_CP042436.1"/>
</dbReference>
<evidence type="ECO:0000313" key="2">
    <source>
        <dbReference type="Proteomes" id="UP000321479"/>
    </source>
</evidence>
<sequence length="165" mass="18477">MSIRKIITLEAAPAPVTKDMVIKMVNYYRKNRRLSDKSSLKFAHIPLTELLELFVANNIIDPLSTDQHARIVPFGIKVYMANHADDLDTCPDRREDYRLRDTVIVCNTELKDLASPKIGKIWRDMLSDNVIIGSSAGTGLDKSTICPPDCPGKVDSMEDVSTIED</sequence>
<name>A0A5B8UYJ2_9SPHI</name>
<dbReference type="EMBL" id="CP042436">
    <property type="protein sequence ID" value="QEC63476.1"/>
    <property type="molecule type" value="Genomic_DNA"/>
</dbReference>
<keyword evidence="2" id="KW-1185">Reference proteome</keyword>